<evidence type="ECO:0000256" key="11">
    <source>
        <dbReference type="ARBA" id="ARBA00041373"/>
    </source>
</evidence>
<keyword evidence="4 13" id="KW-0575">Peroxidase</keyword>
<dbReference type="SUPFAM" id="SSF52833">
    <property type="entry name" value="Thioredoxin-like"/>
    <property type="match status" value="1"/>
</dbReference>
<dbReference type="InterPro" id="IPR050924">
    <property type="entry name" value="Peroxiredoxin_BCP/PrxQ"/>
</dbReference>
<dbReference type="InterPro" id="IPR000866">
    <property type="entry name" value="AhpC/TSA"/>
</dbReference>
<dbReference type="GO" id="GO:0008379">
    <property type="term" value="F:thioredoxin peroxidase activity"/>
    <property type="evidence" value="ECO:0007669"/>
    <property type="project" value="TreeGrafter"/>
</dbReference>
<evidence type="ECO:0000256" key="4">
    <source>
        <dbReference type="ARBA" id="ARBA00022559"/>
    </source>
</evidence>
<evidence type="ECO:0000256" key="8">
    <source>
        <dbReference type="ARBA" id="ARBA00023284"/>
    </source>
</evidence>
<gene>
    <name evidence="13" type="ORF">C3E79_08805</name>
</gene>
<comment type="function">
    <text evidence="1">Thiol-specific peroxidase that catalyzes the reduction of hydrogen peroxide and organic hydroperoxides to water and alcohols, respectively. Plays a role in cell protection against oxidative stress by detoxifying peroxides and as sensor of hydrogen peroxide-mediated signaling events.</text>
</comment>
<evidence type="ECO:0000256" key="6">
    <source>
        <dbReference type="ARBA" id="ARBA00023002"/>
    </source>
</evidence>
<dbReference type="GO" id="GO:0045454">
    <property type="term" value="P:cell redox homeostasis"/>
    <property type="evidence" value="ECO:0007669"/>
    <property type="project" value="TreeGrafter"/>
</dbReference>
<keyword evidence="5" id="KW-0049">Antioxidant</keyword>
<keyword evidence="6" id="KW-0560">Oxidoreductase</keyword>
<dbReference type="EMBL" id="CP026948">
    <property type="protein sequence ID" value="AWB84570.1"/>
    <property type="molecule type" value="Genomic_DNA"/>
</dbReference>
<protein>
    <recommendedName>
        <fullName evidence="3">thioredoxin-dependent peroxiredoxin</fullName>
        <ecNumber evidence="3">1.11.1.24</ecNumber>
    </recommendedName>
    <alternativeName>
        <fullName evidence="11">Bacterioferritin comigratory protein</fullName>
    </alternativeName>
    <alternativeName>
        <fullName evidence="9">Thioredoxin peroxidase</fullName>
    </alternativeName>
</protein>
<comment type="catalytic activity">
    <reaction evidence="12">
        <text>a hydroperoxide + [thioredoxin]-dithiol = an alcohol + [thioredoxin]-disulfide + H2O</text>
        <dbReference type="Rhea" id="RHEA:62620"/>
        <dbReference type="Rhea" id="RHEA-COMP:10698"/>
        <dbReference type="Rhea" id="RHEA-COMP:10700"/>
        <dbReference type="ChEBI" id="CHEBI:15377"/>
        <dbReference type="ChEBI" id="CHEBI:29950"/>
        <dbReference type="ChEBI" id="CHEBI:30879"/>
        <dbReference type="ChEBI" id="CHEBI:35924"/>
        <dbReference type="ChEBI" id="CHEBI:50058"/>
        <dbReference type="EC" id="1.11.1.24"/>
    </reaction>
</comment>
<dbReference type="PIRSF" id="PIRSF000239">
    <property type="entry name" value="AHPC"/>
    <property type="match status" value="1"/>
</dbReference>
<dbReference type="FunFam" id="3.40.30.10:FF:000007">
    <property type="entry name" value="Thioredoxin-dependent thiol peroxidase"/>
    <property type="match status" value="1"/>
</dbReference>
<evidence type="ECO:0000256" key="7">
    <source>
        <dbReference type="ARBA" id="ARBA00023157"/>
    </source>
</evidence>
<proteinExistence type="inferred from homology"/>
<sequence>MTENIRLEKGEAAPAFSLTNDQGREVALADYAGRRVLVYFYPRANTPGCTTEACDFAENLDAFNSANVAVIGISPDSPEALAKFRADHALNFELLSDPGKSVMEKWGAYGEKQNYGKTVTGVIRSSFLVGPDGTIEQLQYNVRAKGHVGRILRDWGV</sequence>
<dbReference type="RefSeq" id="WP_108404579.1">
    <property type="nucleotide sequence ID" value="NZ_CP026948.1"/>
</dbReference>
<evidence type="ECO:0000256" key="2">
    <source>
        <dbReference type="ARBA" id="ARBA00011245"/>
    </source>
</evidence>
<dbReference type="GO" id="GO:0034599">
    <property type="term" value="P:cellular response to oxidative stress"/>
    <property type="evidence" value="ECO:0007669"/>
    <property type="project" value="TreeGrafter"/>
</dbReference>
<evidence type="ECO:0000313" key="13">
    <source>
        <dbReference type="EMBL" id="AWB84570.1"/>
    </source>
</evidence>
<dbReference type="InterPro" id="IPR024706">
    <property type="entry name" value="Peroxiredoxin_AhpC-typ"/>
</dbReference>
<evidence type="ECO:0000256" key="12">
    <source>
        <dbReference type="ARBA" id="ARBA00049091"/>
    </source>
</evidence>
<evidence type="ECO:0000256" key="10">
    <source>
        <dbReference type="ARBA" id="ARBA00038489"/>
    </source>
</evidence>
<accession>A0A2S0WFP3</accession>
<keyword evidence="8" id="KW-0676">Redox-active center</keyword>
<dbReference type="KEGG" id="clia:C3E79_08805"/>
<dbReference type="NCBIfam" id="NF006960">
    <property type="entry name" value="PRK09437.1"/>
    <property type="match status" value="1"/>
</dbReference>
<reference evidence="14" key="1">
    <citation type="submission" date="2018-01" db="EMBL/GenBank/DDBJ databases">
        <authorList>
            <person name="Li J."/>
        </authorList>
    </citation>
    <scope>NUCLEOTIDE SEQUENCE [LARGE SCALE GENOMIC DNA]</scope>
    <source>
        <strain evidence="14">2184</strain>
    </source>
</reference>
<keyword evidence="7" id="KW-1015">Disulfide bond</keyword>
<dbReference type="CDD" id="cd03017">
    <property type="entry name" value="PRX_BCP"/>
    <property type="match status" value="1"/>
</dbReference>
<comment type="similarity">
    <text evidence="10">Belongs to the peroxiredoxin family. BCP/PrxQ subfamily.</text>
</comment>
<evidence type="ECO:0000256" key="9">
    <source>
        <dbReference type="ARBA" id="ARBA00032824"/>
    </source>
</evidence>
<dbReference type="GO" id="GO:0005737">
    <property type="term" value="C:cytoplasm"/>
    <property type="evidence" value="ECO:0007669"/>
    <property type="project" value="TreeGrafter"/>
</dbReference>
<evidence type="ECO:0000256" key="5">
    <source>
        <dbReference type="ARBA" id="ARBA00022862"/>
    </source>
</evidence>
<dbReference type="EC" id="1.11.1.24" evidence="3"/>
<comment type="subunit">
    <text evidence="2">Monomer.</text>
</comment>
<dbReference type="PANTHER" id="PTHR42801:SF4">
    <property type="entry name" value="AHPC_TSA FAMILY PROTEIN"/>
    <property type="match status" value="1"/>
</dbReference>
<dbReference type="InterPro" id="IPR013766">
    <property type="entry name" value="Thioredoxin_domain"/>
</dbReference>
<dbReference type="Gene3D" id="3.40.30.10">
    <property type="entry name" value="Glutaredoxin"/>
    <property type="match status" value="1"/>
</dbReference>
<dbReference type="Pfam" id="PF00578">
    <property type="entry name" value="AhpC-TSA"/>
    <property type="match status" value="1"/>
</dbReference>
<evidence type="ECO:0000256" key="1">
    <source>
        <dbReference type="ARBA" id="ARBA00003330"/>
    </source>
</evidence>
<name>A0A2S0WFP3_9CORY</name>
<evidence type="ECO:0000256" key="3">
    <source>
        <dbReference type="ARBA" id="ARBA00013017"/>
    </source>
</evidence>
<evidence type="ECO:0000313" key="14">
    <source>
        <dbReference type="Proteomes" id="UP000244754"/>
    </source>
</evidence>
<keyword evidence="14" id="KW-1185">Reference proteome</keyword>
<dbReference type="Proteomes" id="UP000244754">
    <property type="component" value="Chromosome"/>
</dbReference>
<dbReference type="AlphaFoldDB" id="A0A2S0WFP3"/>
<dbReference type="PANTHER" id="PTHR42801">
    <property type="entry name" value="THIOREDOXIN-DEPENDENT PEROXIDE REDUCTASE"/>
    <property type="match status" value="1"/>
</dbReference>
<dbReference type="InterPro" id="IPR036249">
    <property type="entry name" value="Thioredoxin-like_sf"/>
</dbReference>
<organism evidence="13 14">
    <name type="scientific">Corynebacterium liangguodongii</name>
    <dbReference type="NCBI Taxonomy" id="2079535"/>
    <lineage>
        <taxon>Bacteria</taxon>
        <taxon>Bacillati</taxon>
        <taxon>Actinomycetota</taxon>
        <taxon>Actinomycetes</taxon>
        <taxon>Mycobacteriales</taxon>
        <taxon>Corynebacteriaceae</taxon>
        <taxon>Corynebacterium</taxon>
    </lineage>
</organism>
<dbReference type="OrthoDB" id="9812811at2"/>
<dbReference type="PROSITE" id="PS51352">
    <property type="entry name" value="THIOREDOXIN_2"/>
    <property type="match status" value="1"/>
</dbReference>